<dbReference type="EMBL" id="AHOM02000006">
    <property type="protein sequence ID" value="EJZ42219.1"/>
    <property type="molecule type" value="Genomic_DNA"/>
</dbReference>
<protein>
    <submittedName>
        <fullName evidence="1">Uncharacterized protein</fullName>
    </submittedName>
</protein>
<organism evidence="1 2">
    <name type="scientific">Leptospira licerasiae str. MMD4847</name>
    <dbReference type="NCBI Taxonomy" id="1049971"/>
    <lineage>
        <taxon>Bacteria</taxon>
        <taxon>Pseudomonadati</taxon>
        <taxon>Spirochaetota</taxon>
        <taxon>Spirochaetia</taxon>
        <taxon>Leptospirales</taxon>
        <taxon>Leptospiraceae</taxon>
        <taxon>Leptospira</taxon>
    </lineage>
</organism>
<evidence type="ECO:0000313" key="2">
    <source>
        <dbReference type="Proteomes" id="UP000018720"/>
    </source>
</evidence>
<sequence length="38" mass="4581">MEYNCFRKIFKTSPLIYCTILKSRNKSLNFPNSYTVLF</sequence>
<name>A0ABP2RFS6_9LEPT</name>
<evidence type="ECO:0000313" key="1">
    <source>
        <dbReference type="EMBL" id="EJZ42219.1"/>
    </source>
</evidence>
<comment type="caution">
    <text evidence="1">The sequence shown here is derived from an EMBL/GenBank/DDBJ whole genome shotgun (WGS) entry which is preliminary data.</text>
</comment>
<keyword evidence="2" id="KW-1185">Reference proteome</keyword>
<dbReference type="Proteomes" id="UP000018720">
    <property type="component" value="Unassembled WGS sequence"/>
</dbReference>
<proteinExistence type="predicted"/>
<gene>
    <name evidence="1" type="ORF">LEP1GSC178_2399</name>
</gene>
<reference evidence="1 2" key="1">
    <citation type="submission" date="2012-08" db="EMBL/GenBank/DDBJ databases">
        <authorList>
            <person name="Harkins D.M."/>
            <person name="Durkin A.S."/>
            <person name="Selengut J.D."/>
            <person name="Sanka R."/>
            <person name="DePew J."/>
            <person name="Purushe J."/>
            <person name="Matthias M.A."/>
            <person name="Vinetz J.M."/>
            <person name="Sutton G.G."/>
            <person name="Nelson W.C."/>
            <person name="Fouts D.E."/>
        </authorList>
    </citation>
    <scope>NUCLEOTIDE SEQUENCE [LARGE SCALE GENOMIC DNA]</scope>
    <source>
        <strain evidence="1 2">MMD4847</strain>
    </source>
</reference>
<accession>A0ABP2RFS6</accession>